<evidence type="ECO:0000313" key="1">
    <source>
        <dbReference type="EMBL" id="EQD30346.1"/>
    </source>
</evidence>
<comment type="caution">
    <text evidence="1">The sequence shown here is derived from an EMBL/GenBank/DDBJ whole genome shotgun (WGS) entry which is preliminary data.</text>
</comment>
<dbReference type="EMBL" id="AUZZ01010273">
    <property type="protein sequence ID" value="EQD30346.1"/>
    <property type="molecule type" value="Genomic_DNA"/>
</dbReference>
<reference evidence="1" key="1">
    <citation type="submission" date="2013-08" db="EMBL/GenBank/DDBJ databases">
        <authorList>
            <person name="Mendez C."/>
            <person name="Richter M."/>
            <person name="Ferrer M."/>
            <person name="Sanchez J."/>
        </authorList>
    </citation>
    <scope>NUCLEOTIDE SEQUENCE</scope>
</reference>
<keyword evidence="1" id="KW-0378">Hydrolase</keyword>
<name>T0Y5G3_9ZZZZ</name>
<dbReference type="Gene3D" id="3.20.20.140">
    <property type="entry name" value="Metal-dependent hydrolases"/>
    <property type="match status" value="1"/>
</dbReference>
<organism evidence="1">
    <name type="scientific">mine drainage metagenome</name>
    <dbReference type="NCBI Taxonomy" id="410659"/>
    <lineage>
        <taxon>unclassified sequences</taxon>
        <taxon>metagenomes</taxon>
        <taxon>ecological metagenomes</taxon>
    </lineage>
</organism>
<protein>
    <submittedName>
        <fullName evidence="1">Metal dependent hydrolase</fullName>
    </submittedName>
</protein>
<proteinExistence type="predicted"/>
<accession>T0Y5G3</accession>
<gene>
    <name evidence="1" type="ORF">B2A_14159</name>
</gene>
<dbReference type="GO" id="GO:0016787">
    <property type="term" value="F:hydrolase activity"/>
    <property type="evidence" value="ECO:0007669"/>
    <property type="project" value="UniProtKB-KW"/>
</dbReference>
<sequence>NMSRRLGVMGKLHINREIISLALPDIDDLHLDGGKALEVMRSANDGIYETANNSGDRFLPIGTVSLYDTNAAIAKATRCIKDL</sequence>
<dbReference type="AlphaFoldDB" id="T0Y5G3"/>
<dbReference type="SUPFAM" id="SSF51556">
    <property type="entry name" value="Metallo-dependent hydrolases"/>
    <property type="match status" value="1"/>
</dbReference>
<feature type="non-terminal residue" evidence="1">
    <location>
        <position position="83"/>
    </location>
</feature>
<reference evidence="1" key="2">
    <citation type="journal article" date="2014" name="ISME J.">
        <title>Microbial stratification in low pH oxic and suboxic macroscopic growths along an acid mine drainage.</title>
        <authorList>
            <person name="Mendez-Garcia C."/>
            <person name="Mesa V."/>
            <person name="Sprenger R.R."/>
            <person name="Richter M."/>
            <person name="Diez M.S."/>
            <person name="Solano J."/>
            <person name="Bargiela R."/>
            <person name="Golyshina O.V."/>
            <person name="Manteca A."/>
            <person name="Ramos J.L."/>
            <person name="Gallego J.R."/>
            <person name="Llorente I."/>
            <person name="Martins Dos Santos V.A."/>
            <person name="Jensen O.N."/>
            <person name="Pelaez A.I."/>
            <person name="Sanchez J."/>
            <person name="Ferrer M."/>
        </authorList>
    </citation>
    <scope>NUCLEOTIDE SEQUENCE</scope>
</reference>
<dbReference type="InterPro" id="IPR032466">
    <property type="entry name" value="Metal_Hydrolase"/>
</dbReference>
<feature type="non-terminal residue" evidence="1">
    <location>
        <position position="1"/>
    </location>
</feature>